<dbReference type="RefSeq" id="WP_268917948.1">
    <property type="nucleotide sequence ID" value="NZ_JAPTMY010000025.1"/>
</dbReference>
<feature type="region of interest" description="Disordered" evidence="1">
    <location>
        <begin position="174"/>
        <end position="193"/>
    </location>
</feature>
<proteinExistence type="predicted"/>
<reference evidence="2" key="1">
    <citation type="submission" date="2022-10" db="EMBL/GenBank/DDBJ databases">
        <title>Genome sequence of Actinomyces israelii ATCC 10048.</title>
        <authorList>
            <person name="Watt R.M."/>
            <person name="Tong W.M."/>
        </authorList>
    </citation>
    <scope>NUCLEOTIDE SEQUENCE</scope>
    <source>
        <strain evidence="2">ATCC 10048</strain>
    </source>
</reference>
<gene>
    <name evidence="2" type="ORF">OHJ16_11060</name>
</gene>
<dbReference type="EMBL" id="JAPTMY010000025">
    <property type="protein sequence ID" value="MCZ0858581.1"/>
    <property type="molecule type" value="Genomic_DNA"/>
</dbReference>
<organism evidence="2 3">
    <name type="scientific">Actinomyces israelii</name>
    <dbReference type="NCBI Taxonomy" id="1659"/>
    <lineage>
        <taxon>Bacteria</taxon>
        <taxon>Bacillati</taxon>
        <taxon>Actinomycetota</taxon>
        <taxon>Actinomycetes</taxon>
        <taxon>Actinomycetales</taxon>
        <taxon>Actinomycetaceae</taxon>
        <taxon>Actinomyces</taxon>
    </lineage>
</organism>
<accession>A0ABT4IA09</accession>
<evidence type="ECO:0000313" key="2">
    <source>
        <dbReference type="EMBL" id="MCZ0858581.1"/>
    </source>
</evidence>
<protein>
    <submittedName>
        <fullName evidence="2">Uncharacterized protein</fullName>
    </submittedName>
</protein>
<evidence type="ECO:0000313" key="3">
    <source>
        <dbReference type="Proteomes" id="UP001072034"/>
    </source>
</evidence>
<comment type="caution">
    <text evidence="2">The sequence shown here is derived from an EMBL/GenBank/DDBJ whole genome shotgun (WGS) entry which is preliminary data.</text>
</comment>
<sequence>MPWWTDPDSLTPPVTPERLLDTLALLFKQDLRQIGPGQWAAAVWHHPVRLSVHDGGPLLHVESLYGAAVVTGIDSLRAHIQATNASHWLSSNRLVPTDTGRRILASSWTPLASGAEEEQLRSTLGTVIGSTVGPLNDLAEERGLPAAEPIDDAAAAAAAWEAFEAGRARCEAGLARARSEGERPTDPGTGKEI</sequence>
<keyword evidence="3" id="KW-1185">Reference proteome</keyword>
<dbReference type="Proteomes" id="UP001072034">
    <property type="component" value="Unassembled WGS sequence"/>
</dbReference>
<name>A0ABT4IA09_9ACTO</name>
<evidence type="ECO:0000256" key="1">
    <source>
        <dbReference type="SAM" id="MobiDB-lite"/>
    </source>
</evidence>
<feature type="compositionally biased region" description="Basic and acidic residues" evidence="1">
    <location>
        <begin position="177"/>
        <end position="193"/>
    </location>
</feature>